<reference evidence="2" key="1">
    <citation type="submission" date="2018-05" db="EMBL/GenBank/DDBJ databases">
        <authorList>
            <person name="Lanie J.A."/>
            <person name="Ng W.-L."/>
            <person name="Kazmierczak K.M."/>
            <person name="Andrzejewski T.M."/>
            <person name="Davidsen T.M."/>
            <person name="Wayne K.J."/>
            <person name="Tettelin H."/>
            <person name="Glass J.I."/>
            <person name="Rusch D."/>
            <person name="Podicherti R."/>
            <person name="Tsui H.-C.T."/>
            <person name="Winkler M.E."/>
        </authorList>
    </citation>
    <scope>NUCLEOTIDE SEQUENCE</scope>
</reference>
<evidence type="ECO:0000313" key="2">
    <source>
        <dbReference type="EMBL" id="SVE35534.1"/>
    </source>
</evidence>
<organism evidence="2">
    <name type="scientific">marine metagenome</name>
    <dbReference type="NCBI Taxonomy" id="408172"/>
    <lineage>
        <taxon>unclassified sequences</taxon>
        <taxon>metagenomes</taxon>
        <taxon>ecological metagenomes</taxon>
    </lineage>
</organism>
<dbReference type="EMBL" id="UINC01211581">
    <property type="protein sequence ID" value="SVE35534.1"/>
    <property type="molecule type" value="Genomic_DNA"/>
</dbReference>
<evidence type="ECO:0000256" key="1">
    <source>
        <dbReference type="ARBA" id="ARBA00022801"/>
    </source>
</evidence>
<dbReference type="GO" id="GO:0008773">
    <property type="term" value="F:[protein-PII] uridylyltransferase activity"/>
    <property type="evidence" value="ECO:0007669"/>
    <property type="project" value="InterPro"/>
</dbReference>
<sequence>QPIKEKKYFKGSKEYSEILSPTTARLDLNDLELQTLNFLVSNAYLMIEAALHSDVRQPTVIENFTTKVGSIDKLDLLYLRSYSELRAVAPGTLTSWKKVLLSDLHRRSRDYFQNPESLRSRSLTTWVEVYKVLHWEFPPEDLEFHFNSMPEDYLASVEVEEATLHMRLIRSLKSKPFIFNHIYNDKSNLHQIILCCPVKFEAFKVLVGSLTAQSINILEAKIFIRKDGIIIITVNIEAT</sequence>
<feature type="non-terminal residue" evidence="2">
    <location>
        <position position="239"/>
    </location>
</feature>
<dbReference type="AlphaFoldDB" id="A0A383CTX7"/>
<accession>A0A383CTX7</accession>
<dbReference type="GO" id="GO:0016787">
    <property type="term" value="F:hydrolase activity"/>
    <property type="evidence" value="ECO:0007669"/>
    <property type="project" value="UniProtKB-KW"/>
</dbReference>
<dbReference type="InterPro" id="IPR010043">
    <property type="entry name" value="UTase/UR"/>
</dbReference>
<feature type="non-terminal residue" evidence="2">
    <location>
        <position position="1"/>
    </location>
</feature>
<dbReference type="PANTHER" id="PTHR47320:SF1">
    <property type="entry name" value="BIFUNCTIONAL URIDYLYLTRANSFERASE_URIDYLYL-REMOVING ENZYME"/>
    <property type="match status" value="1"/>
</dbReference>
<dbReference type="PANTHER" id="PTHR47320">
    <property type="entry name" value="BIFUNCTIONAL URIDYLYLTRANSFERASE/URIDYLYL-REMOVING ENZYME"/>
    <property type="match status" value="1"/>
</dbReference>
<proteinExistence type="predicted"/>
<protein>
    <submittedName>
        <fullName evidence="2">Uncharacterized protein</fullName>
    </submittedName>
</protein>
<name>A0A383CTX7_9ZZZZ</name>
<gene>
    <name evidence="2" type="ORF">METZ01_LOCUS488388</name>
</gene>
<keyword evidence="1" id="KW-0378">Hydrolase</keyword>